<proteinExistence type="inferred from homology"/>
<evidence type="ECO:0000313" key="12">
    <source>
        <dbReference type="Proteomes" id="UP000279089"/>
    </source>
</evidence>
<keyword evidence="12" id="KW-1185">Reference proteome</keyword>
<comment type="catalytic activity">
    <reaction evidence="1">
        <text>Hydrolysis of DNA containing ring-opened 7-methylguanine residues, releasing 2,6-diamino-4-hydroxy-5-(N-methyl)formamidopyrimidine.</text>
        <dbReference type="EC" id="3.2.2.23"/>
    </reaction>
</comment>
<evidence type="ECO:0000256" key="6">
    <source>
        <dbReference type="ARBA" id="ARBA00023204"/>
    </source>
</evidence>
<evidence type="ECO:0000256" key="1">
    <source>
        <dbReference type="ARBA" id="ARBA00001668"/>
    </source>
</evidence>
<keyword evidence="3" id="KW-0227">DNA damage</keyword>
<dbReference type="GO" id="GO:0016829">
    <property type="term" value="F:lyase activity"/>
    <property type="evidence" value="ECO:0007669"/>
    <property type="project" value="UniProtKB-KW"/>
</dbReference>
<dbReference type="Pfam" id="PF06831">
    <property type="entry name" value="H2TH"/>
    <property type="match status" value="1"/>
</dbReference>
<keyword evidence="4" id="KW-0378">Hydrolase</keyword>
<dbReference type="OrthoDB" id="9800855at2"/>
<dbReference type="PANTHER" id="PTHR22993">
    <property type="entry name" value="FORMAMIDOPYRIMIDINE-DNA GLYCOSYLASE"/>
    <property type="match status" value="1"/>
</dbReference>
<evidence type="ECO:0000256" key="4">
    <source>
        <dbReference type="ARBA" id="ARBA00022801"/>
    </source>
</evidence>
<dbReference type="GO" id="GO:0034039">
    <property type="term" value="F:8-oxo-7,8-dihydroguanine DNA N-glycosylase activity"/>
    <property type="evidence" value="ECO:0007669"/>
    <property type="project" value="TreeGrafter"/>
</dbReference>
<dbReference type="InterPro" id="IPR035937">
    <property type="entry name" value="FPG_N"/>
</dbReference>
<evidence type="ECO:0000256" key="8">
    <source>
        <dbReference type="ARBA" id="ARBA00023268"/>
    </source>
</evidence>
<dbReference type="SMART" id="SM00898">
    <property type="entry name" value="Fapy_DNA_glyco"/>
    <property type="match status" value="1"/>
</dbReference>
<evidence type="ECO:0000256" key="7">
    <source>
        <dbReference type="ARBA" id="ARBA00023239"/>
    </source>
</evidence>
<comment type="similarity">
    <text evidence="2">Belongs to the FPG family.</text>
</comment>
<evidence type="ECO:0000256" key="3">
    <source>
        <dbReference type="ARBA" id="ARBA00022763"/>
    </source>
</evidence>
<dbReference type="Gene3D" id="1.10.8.50">
    <property type="match status" value="1"/>
</dbReference>
<evidence type="ECO:0000256" key="5">
    <source>
        <dbReference type="ARBA" id="ARBA00023125"/>
    </source>
</evidence>
<dbReference type="InterPro" id="IPR015886">
    <property type="entry name" value="H2TH_FPG"/>
</dbReference>
<dbReference type="PROSITE" id="PS51068">
    <property type="entry name" value="FPG_CAT"/>
    <property type="match status" value="1"/>
</dbReference>
<dbReference type="GO" id="GO:0008270">
    <property type="term" value="F:zinc ion binding"/>
    <property type="evidence" value="ECO:0007669"/>
    <property type="project" value="InterPro"/>
</dbReference>
<gene>
    <name evidence="11" type="ORF">EG028_26795</name>
</gene>
<dbReference type="InterPro" id="IPR012319">
    <property type="entry name" value="FPG_cat"/>
</dbReference>
<dbReference type="RefSeq" id="WP_120519242.1">
    <property type="nucleotide sequence ID" value="NZ_QXZY01000017.1"/>
</dbReference>
<evidence type="ECO:0000256" key="9">
    <source>
        <dbReference type="ARBA" id="ARBA00023295"/>
    </source>
</evidence>
<comment type="caution">
    <text evidence="11">The sequence shown here is derived from an EMBL/GenBank/DDBJ whole genome shotgun (WGS) entry which is preliminary data.</text>
</comment>
<dbReference type="PANTHER" id="PTHR22993:SF9">
    <property type="entry name" value="FORMAMIDOPYRIMIDINE-DNA GLYCOSYLASE"/>
    <property type="match status" value="1"/>
</dbReference>
<dbReference type="Proteomes" id="UP000279089">
    <property type="component" value="Unassembled WGS sequence"/>
</dbReference>
<dbReference type="Pfam" id="PF01149">
    <property type="entry name" value="Fapy_DNA_glyco"/>
    <property type="match status" value="1"/>
</dbReference>
<keyword evidence="6" id="KW-0234">DNA repair</keyword>
<accession>A0A3N4M5B3</accession>
<sequence>MPELPDLEVFSKHLQQKLRGKKLKALSKTGTWKKDFLRQPLRKVYREGKELRFLFGNGHILGLHLMLHGKLVYEKENSKPAHTVFTMQFDDGSVLSVTDWQKKARITPDPELSEVPDALSKEFSSAYLKRQLEGSRAAVKKLLIDQHKIRGIGNAYADEILYDARISPFSIAGKIPDAASAKLVRSVKKVLKDAVKKISKDHPDIIAGEVRDFMRVHLHGKEKSPGGKPIEHMEMNGRNTYFTEEQIEYK</sequence>
<dbReference type="GO" id="GO:0006284">
    <property type="term" value="P:base-excision repair"/>
    <property type="evidence" value="ECO:0007669"/>
    <property type="project" value="InterPro"/>
</dbReference>
<feature type="domain" description="Formamidopyrimidine-DNA glycosylase catalytic" evidence="10">
    <location>
        <begin position="2"/>
        <end position="104"/>
    </location>
</feature>
<keyword evidence="9" id="KW-0326">Glycosidase</keyword>
<dbReference type="AlphaFoldDB" id="A0A3N4M5B3"/>
<evidence type="ECO:0000313" key="11">
    <source>
        <dbReference type="EMBL" id="RPD38125.1"/>
    </source>
</evidence>
<protein>
    <submittedName>
        <fullName evidence="11">Fpg/Nei family DNA glycosylase</fullName>
    </submittedName>
</protein>
<dbReference type="InterPro" id="IPR010979">
    <property type="entry name" value="Ribosomal_uS13-like_H2TH"/>
</dbReference>
<reference evidence="12" key="1">
    <citation type="submission" date="2018-11" db="EMBL/GenBank/DDBJ databases">
        <title>Chitinophaga lutea sp.nov., isolate from arsenic contaminated soil.</title>
        <authorList>
            <person name="Zong Y."/>
        </authorList>
    </citation>
    <scope>NUCLEOTIDE SEQUENCE [LARGE SCALE GENOMIC DNA]</scope>
    <source>
        <strain evidence="12">YLT18</strain>
    </source>
</reference>
<dbReference type="SUPFAM" id="SSF46946">
    <property type="entry name" value="S13-like H2TH domain"/>
    <property type="match status" value="1"/>
</dbReference>
<dbReference type="EMBL" id="RMBX01000018">
    <property type="protein sequence ID" value="RPD38125.1"/>
    <property type="molecule type" value="Genomic_DNA"/>
</dbReference>
<keyword evidence="5" id="KW-0238">DNA-binding</keyword>
<evidence type="ECO:0000259" key="10">
    <source>
        <dbReference type="PROSITE" id="PS51068"/>
    </source>
</evidence>
<organism evidence="11 12">
    <name type="scientific">Chitinophaga barathri</name>
    <dbReference type="NCBI Taxonomy" id="1647451"/>
    <lineage>
        <taxon>Bacteria</taxon>
        <taxon>Pseudomonadati</taxon>
        <taxon>Bacteroidota</taxon>
        <taxon>Chitinophagia</taxon>
        <taxon>Chitinophagales</taxon>
        <taxon>Chitinophagaceae</taxon>
        <taxon>Chitinophaga</taxon>
    </lineage>
</organism>
<dbReference type="SUPFAM" id="SSF81624">
    <property type="entry name" value="N-terminal domain of MutM-like DNA repair proteins"/>
    <property type="match status" value="1"/>
</dbReference>
<dbReference type="SMART" id="SM01232">
    <property type="entry name" value="H2TH"/>
    <property type="match status" value="1"/>
</dbReference>
<dbReference type="Gene3D" id="3.20.190.10">
    <property type="entry name" value="MutM-like, N-terminal"/>
    <property type="match status" value="1"/>
</dbReference>
<keyword evidence="7" id="KW-0456">Lyase</keyword>
<keyword evidence="8" id="KW-0511">Multifunctional enzyme</keyword>
<name>A0A3N4M5B3_9BACT</name>
<dbReference type="GO" id="GO:0003906">
    <property type="term" value="F:DNA-(apurinic or apyrimidinic site) endonuclease activity"/>
    <property type="evidence" value="ECO:0007669"/>
    <property type="project" value="InterPro"/>
</dbReference>
<evidence type="ECO:0000256" key="2">
    <source>
        <dbReference type="ARBA" id="ARBA00009409"/>
    </source>
</evidence>
<dbReference type="GO" id="GO:0003684">
    <property type="term" value="F:damaged DNA binding"/>
    <property type="evidence" value="ECO:0007669"/>
    <property type="project" value="InterPro"/>
</dbReference>